<proteinExistence type="predicted"/>
<organism evidence="1 2">
    <name type="scientific">Taphrina deformans (strain PYCC 5710 / ATCC 11124 / CBS 356.35 / IMI 108563 / JCM 9778 / NBRC 8474)</name>
    <name type="common">Peach leaf curl fungus</name>
    <name type="synonym">Lalaria deformans</name>
    <dbReference type="NCBI Taxonomy" id="1097556"/>
    <lineage>
        <taxon>Eukaryota</taxon>
        <taxon>Fungi</taxon>
        <taxon>Dikarya</taxon>
        <taxon>Ascomycota</taxon>
        <taxon>Taphrinomycotina</taxon>
        <taxon>Taphrinomycetes</taxon>
        <taxon>Taphrinales</taxon>
        <taxon>Taphrinaceae</taxon>
        <taxon>Taphrina</taxon>
    </lineage>
</organism>
<evidence type="ECO:0000313" key="1">
    <source>
        <dbReference type="EMBL" id="CCG81309.1"/>
    </source>
</evidence>
<dbReference type="Proteomes" id="UP000013776">
    <property type="component" value="Unassembled WGS sequence"/>
</dbReference>
<name>S0BE32_TAPDE</name>
<accession>S0BE32</accession>
<comment type="caution">
    <text evidence="1">The sequence shown here is derived from an EMBL/GenBank/DDBJ whole genome shotgun (WGS) entry which is preliminary data.</text>
</comment>
<reference evidence="1 2" key="1">
    <citation type="journal article" date="2013" name="MBio">
        <title>Genome sequencing of the plant pathogen Taphrina deformans, the causal agent of peach leaf curl.</title>
        <authorList>
            <person name="Cisse O.H."/>
            <person name="Almeida J.M.G.C.F."/>
            <person name="Fonseca A."/>
            <person name="Kumar A.A."/>
            <person name="Salojaervi J."/>
            <person name="Overmyer K."/>
            <person name="Hauser P.M."/>
            <person name="Pagni M."/>
        </authorList>
    </citation>
    <scope>NUCLEOTIDE SEQUENCE [LARGE SCALE GENOMIC DNA]</scope>
    <source>
        <strain evidence="2">PYCC 5710 / ATCC 11124 / CBS 356.35 / IMI 108563 / JCM 9778 / NBRC 8474</strain>
    </source>
</reference>
<sequence>MPNITVPTTPQGQRRALRLVGLVKNELKPQFFSTISIPKHAVDTAFFDVERTEPDQDTIMSREAIKANFQQMLVLVATCYMESKLFADWSGRDTTEWHTRTMVKFLTGEHTMLFYYLCSLRVQLGMFCETWDYTELGCWMWQSQDNARVLGLVLFQLVGYTIQHIKNGGSHSFNKPNDVGTNLNNVIIALQDRREYIGKQWKPPVRMWQYKASMETSSNARRPYRLTVDDCRRAFAATSCATMPLPAPLERIP</sequence>
<evidence type="ECO:0000313" key="2">
    <source>
        <dbReference type="Proteomes" id="UP000013776"/>
    </source>
</evidence>
<keyword evidence="2" id="KW-1185">Reference proteome</keyword>
<gene>
    <name evidence="1" type="ORF">TAPDE_001120</name>
</gene>
<protein>
    <submittedName>
        <fullName evidence="1">Uncharacterized protein</fullName>
    </submittedName>
</protein>
<dbReference type="AlphaFoldDB" id="S0BE32"/>
<dbReference type="EMBL" id="CAHR02000035">
    <property type="protein sequence ID" value="CCG81309.1"/>
    <property type="molecule type" value="Genomic_DNA"/>
</dbReference>
<dbReference type="VEuPathDB" id="FungiDB:TAPDE_001120"/>